<name>A0A653DCJ4_CALMS</name>
<feature type="transmembrane region" description="Helical" evidence="1">
    <location>
        <begin position="111"/>
        <end position="137"/>
    </location>
</feature>
<organism evidence="2 3">
    <name type="scientific">Callosobruchus maculatus</name>
    <name type="common">Southern cowpea weevil</name>
    <name type="synonym">Pulse bruchid</name>
    <dbReference type="NCBI Taxonomy" id="64391"/>
    <lineage>
        <taxon>Eukaryota</taxon>
        <taxon>Metazoa</taxon>
        <taxon>Ecdysozoa</taxon>
        <taxon>Arthropoda</taxon>
        <taxon>Hexapoda</taxon>
        <taxon>Insecta</taxon>
        <taxon>Pterygota</taxon>
        <taxon>Neoptera</taxon>
        <taxon>Endopterygota</taxon>
        <taxon>Coleoptera</taxon>
        <taxon>Polyphaga</taxon>
        <taxon>Cucujiformia</taxon>
        <taxon>Chrysomeloidea</taxon>
        <taxon>Chrysomelidae</taxon>
        <taxon>Bruchinae</taxon>
        <taxon>Bruchini</taxon>
        <taxon>Callosobruchus</taxon>
    </lineage>
</organism>
<evidence type="ECO:0000313" key="3">
    <source>
        <dbReference type="Proteomes" id="UP000410492"/>
    </source>
</evidence>
<reference evidence="2 3" key="1">
    <citation type="submission" date="2019-01" db="EMBL/GenBank/DDBJ databases">
        <authorList>
            <person name="Sayadi A."/>
        </authorList>
    </citation>
    <scope>NUCLEOTIDE SEQUENCE [LARGE SCALE GENOMIC DNA]</scope>
</reference>
<keyword evidence="1" id="KW-1133">Transmembrane helix</keyword>
<dbReference type="OrthoDB" id="10558047at2759"/>
<dbReference type="Proteomes" id="UP000410492">
    <property type="component" value="Unassembled WGS sequence"/>
</dbReference>
<sequence length="288" mass="31272">MSSVTFSSSSLTHILVRSEATEAVSQLLARSNNSSRGEAGEQSMRSASSAGIAHKGTPSAALRGDDVGVAMDSRGGGMSVVSIACSGIAIDSWVVLQQVLLQYLYIVVDEVLFIATFFLFYGFVFVSAVTEIVYVFGAYDVIVLCFRDDALLQKLPDNTDLGFVLRLAKVFQVFHHVESEVRSLAGVIQKHQEMMVGQNEVLQILSALYLLVNPDALEDKIGEDLVAEDGVDPLKIYLQLNSELQERSRLTIALSRSSSELRQCYIQGQCQSKGRAPGLALALNVTLT</sequence>
<gene>
    <name evidence="2" type="ORF">CALMAC_LOCUS16426</name>
</gene>
<keyword evidence="3" id="KW-1185">Reference proteome</keyword>
<protein>
    <submittedName>
        <fullName evidence="2">Uncharacterized protein</fullName>
    </submittedName>
</protein>
<evidence type="ECO:0000313" key="2">
    <source>
        <dbReference type="EMBL" id="VEN57925.1"/>
    </source>
</evidence>
<dbReference type="EMBL" id="CAACVG010011364">
    <property type="protein sequence ID" value="VEN57925.1"/>
    <property type="molecule type" value="Genomic_DNA"/>
</dbReference>
<accession>A0A653DCJ4</accession>
<evidence type="ECO:0000256" key="1">
    <source>
        <dbReference type="SAM" id="Phobius"/>
    </source>
</evidence>
<keyword evidence="1" id="KW-0812">Transmembrane</keyword>
<keyword evidence="1" id="KW-0472">Membrane</keyword>
<proteinExistence type="predicted"/>
<feature type="transmembrane region" description="Helical" evidence="1">
    <location>
        <begin position="80"/>
        <end position="105"/>
    </location>
</feature>
<dbReference type="AlphaFoldDB" id="A0A653DCJ4"/>